<comment type="caution">
    <text evidence="7">The sequence shown here is derived from an EMBL/GenBank/DDBJ whole genome shotgun (WGS) entry which is preliminary data.</text>
</comment>
<keyword evidence="3" id="KW-0547">Nucleotide-binding</keyword>
<feature type="domain" description="Protein kinase" evidence="6">
    <location>
        <begin position="1"/>
        <end position="207"/>
    </location>
</feature>
<reference evidence="7 8" key="1">
    <citation type="journal article" date="2018" name="Sci. Rep.">
        <title>Genome sequence of the cauliflower mushroom Sparassis crispa (Hanabiratake) and its association with beneficial usage.</title>
        <authorList>
            <person name="Kiyama R."/>
            <person name="Furutani Y."/>
            <person name="Kawaguchi K."/>
            <person name="Nakanishi T."/>
        </authorList>
    </citation>
    <scope>NUCLEOTIDE SEQUENCE [LARGE SCALE GENOMIC DNA]</scope>
</reference>
<keyword evidence="2" id="KW-0808">Transferase</keyword>
<dbReference type="GeneID" id="38781549"/>
<dbReference type="InterPro" id="IPR000719">
    <property type="entry name" value="Prot_kinase_dom"/>
</dbReference>
<evidence type="ECO:0000256" key="5">
    <source>
        <dbReference type="ARBA" id="ARBA00022840"/>
    </source>
</evidence>
<evidence type="ECO:0000259" key="6">
    <source>
        <dbReference type="PROSITE" id="PS50011"/>
    </source>
</evidence>
<proteinExistence type="predicted"/>
<dbReference type="Pfam" id="PF00069">
    <property type="entry name" value="Pkinase"/>
    <property type="match status" value="1"/>
</dbReference>
<dbReference type="PROSITE" id="PS50011">
    <property type="entry name" value="PROTEIN_KINASE_DOM"/>
    <property type="match status" value="1"/>
</dbReference>
<organism evidence="7 8">
    <name type="scientific">Sparassis crispa</name>
    <dbReference type="NCBI Taxonomy" id="139825"/>
    <lineage>
        <taxon>Eukaryota</taxon>
        <taxon>Fungi</taxon>
        <taxon>Dikarya</taxon>
        <taxon>Basidiomycota</taxon>
        <taxon>Agaricomycotina</taxon>
        <taxon>Agaricomycetes</taxon>
        <taxon>Polyporales</taxon>
        <taxon>Sparassidaceae</taxon>
        <taxon>Sparassis</taxon>
    </lineage>
</organism>
<dbReference type="InterPro" id="IPR011009">
    <property type="entry name" value="Kinase-like_dom_sf"/>
</dbReference>
<evidence type="ECO:0000256" key="4">
    <source>
        <dbReference type="ARBA" id="ARBA00022777"/>
    </source>
</evidence>
<dbReference type="RefSeq" id="XP_027615545.1">
    <property type="nucleotide sequence ID" value="XM_027759744.1"/>
</dbReference>
<evidence type="ECO:0000256" key="2">
    <source>
        <dbReference type="ARBA" id="ARBA00022679"/>
    </source>
</evidence>
<dbReference type="SUPFAM" id="SSF56112">
    <property type="entry name" value="Protein kinase-like (PK-like)"/>
    <property type="match status" value="1"/>
</dbReference>
<dbReference type="InParanoid" id="A0A401GQZ7"/>
<dbReference type="STRING" id="139825.A0A401GQZ7"/>
<dbReference type="PANTHER" id="PTHR24058:SF28">
    <property type="entry name" value="SERINE_THREONINE-PROTEIN KINASE MINIBRAIN"/>
    <property type="match status" value="1"/>
</dbReference>
<sequence>MKLSLAGCSFNRNPMTHDAVAGISEVVTITESMRMKSMPTDISGEESWRNKSYALIDFGSACLLDSGRKLFSRAYPIAYRAPEVAVEAGWDTAADIWAAGCMLFSMLTHFNLYPPATDDKTLPVLQMQLFGNLPPDLIACSKKRDVFWEENGDIYAPFRITYPSFDELLQQAAPLMTPQCSDFLRRMLTVDPGKRATVQDLLGHPWLAA</sequence>
<protein>
    <submittedName>
        <fullName evidence="7">Serine/threonine-protein kinase SRPK</fullName>
    </submittedName>
</protein>
<dbReference type="GO" id="GO:0005524">
    <property type="term" value="F:ATP binding"/>
    <property type="evidence" value="ECO:0007669"/>
    <property type="project" value="UniProtKB-KW"/>
</dbReference>
<evidence type="ECO:0000256" key="1">
    <source>
        <dbReference type="ARBA" id="ARBA00022527"/>
    </source>
</evidence>
<evidence type="ECO:0000313" key="8">
    <source>
        <dbReference type="Proteomes" id="UP000287166"/>
    </source>
</evidence>
<accession>A0A401GQZ7</accession>
<dbReference type="Gene3D" id="1.10.510.10">
    <property type="entry name" value="Transferase(Phosphotransferase) domain 1"/>
    <property type="match status" value="1"/>
</dbReference>
<evidence type="ECO:0000256" key="3">
    <source>
        <dbReference type="ARBA" id="ARBA00022741"/>
    </source>
</evidence>
<evidence type="ECO:0000313" key="7">
    <source>
        <dbReference type="EMBL" id="GBE84632.1"/>
    </source>
</evidence>
<dbReference type="PANTHER" id="PTHR24058">
    <property type="entry name" value="DUAL SPECIFICITY PROTEIN KINASE"/>
    <property type="match status" value="1"/>
</dbReference>
<keyword evidence="5" id="KW-0067">ATP-binding</keyword>
<gene>
    <name evidence="7" type="ORF">SCP_0606110</name>
</gene>
<name>A0A401GQZ7_9APHY</name>
<dbReference type="AlphaFoldDB" id="A0A401GQZ7"/>
<dbReference type="Proteomes" id="UP000287166">
    <property type="component" value="Unassembled WGS sequence"/>
</dbReference>
<dbReference type="OrthoDB" id="5979581at2759"/>
<keyword evidence="8" id="KW-1185">Reference proteome</keyword>
<dbReference type="InterPro" id="IPR050494">
    <property type="entry name" value="Ser_Thr_dual-spec_kinase"/>
</dbReference>
<keyword evidence="4 7" id="KW-0418">Kinase</keyword>
<dbReference type="SMART" id="SM00220">
    <property type="entry name" value="S_TKc"/>
    <property type="match status" value="1"/>
</dbReference>
<dbReference type="EMBL" id="BFAD01000006">
    <property type="protein sequence ID" value="GBE84632.1"/>
    <property type="molecule type" value="Genomic_DNA"/>
</dbReference>
<keyword evidence="1" id="KW-0723">Serine/threonine-protein kinase</keyword>
<dbReference type="GO" id="GO:0004674">
    <property type="term" value="F:protein serine/threonine kinase activity"/>
    <property type="evidence" value="ECO:0007669"/>
    <property type="project" value="UniProtKB-KW"/>
</dbReference>